<keyword evidence="3" id="KW-1185">Reference proteome</keyword>
<name>A0ABP6P3Q5_9ACTN</name>
<sequence length="656" mass="69677">MGDLTGVRPAERLLEALLADPGELLLCTTGFDDDLGGLGRRIARRPDTAVTDLDAAPTGAVLRETPVGRVAVLARTVTDLRRAVTLNALLPDSERITVAVAETAPLRHVPLAAVSPHGDWRAVREWRVERAGDRSWTVEARFTAPVRAGQVLVAAARAFTSGRPDTMPQPVAALAGAGAAHWRPADPNATLADAEGPVPSRPAAPGCDLALRTAGPATGKWSDPDVPLIERPEPASVTWARLGRPGGARLGADLDLADPSAVPPVDERSVNPVGFAAVPQLGTARLTQREGRWHVVLDGTALVSFAASGCVTDADVARLRPLRGVAVEWRPAHTGPVAAARVIAGLAAAGIPLSGLDVPAWAAPLLGERLTALVRDTGPEDLADDFRRQEHSIALRRCALRTHGSRARWAEFAARAGLPVPGPPKVSVLLATRRPDMVGFALSQVARQRGVDLELVLALHGVPADLPDVARAVAGFPHPVTVYEADPGLPFGTVLNEAAARASGTFLSKMDDDDWYGPEHLADLHLAHLYTGADLTGAPAEIVYLEQIDTTVQRRWTTETWQDFVAGGTLFLPRNVFGEAGGFRPLGLTEDGQLLEAVRQAGGRIYQAHGLGYILRRRSSSGHTWKAPIGAFLNHGTVRQWRGLHAGRLMEPDGLR</sequence>
<comment type="caution">
    <text evidence="2">The sequence shown here is derived from an EMBL/GenBank/DDBJ whole genome shotgun (WGS) entry which is preliminary data.</text>
</comment>
<dbReference type="RefSeq" id="WP_344866695.1">
    <property type="nucleotide sequence ID" value="NZ_BAAAUT010000100.1"/>
</dbReference>
<dbReference type="InterPro" id="IPR001173">
    <property type="entry name" value="Glyco_trans_2-like"/>
</dbReference>
<dbReference type="Gene3D" id="3.90.550.10">
    <property type="entry name" value="Spore Coat Polysaccharide Biosynthesis Protein SpsA, Chain A"/>
    <property type="match status" value="1"/>
</dbReference>
<organism evidence="2 3">
    <name type="scientific">Planomonospora alba</name>
    <dbReference type="NCBI Taxonomy" id="161354"/>
    <lineage>
        <taxon>Bacteria</taxon>
        <taxon>Bacillati</taxon>
        <taxon>Actinomycetota</taxon>
        <taxon>Actinomycetes</taxon>
        <taxon>Streptosporangiales</taxon>
        <taxon>Streptosporangiaceae</taxon>
        <taxon>Planomonospora</taxon>
    </lineage>
</organism>
<gene>
    <name evidence="2" type="ORF">GCM10010466_66710</name>
</gene>
<reference evidence="3" key="1">
    <citation type="journal article" date="2019" name="Int. J. Syst. Evol. Microbiol.">
        <title>The Global Catalogue of Microorganisms (GCM) 10K type strain sequencing project: providing services to taxonomists for standard genome sequencing and annotation.</title>
        <authorList>
            <consortium name="The Broad Institute Genomics Platform"/>
            <consortium name="The Broad Institute Genome Sequencing Center for Infectious Disease"/>
            <person name="Wu L."/>
            <person name="Ma J."/>
        </authorList>
    </citation>
    <scope>NUCLEOTIDE SEQUENCE [LARGE SCALE GENOMIC DNA]</scope>
    <source>
        <strain evidence="3">JCM 9373</strain>
    </source>
</reference>
<dbReference type="Pfam" id="PF00535">
    <property type="entry name" value="Glycos_transf_2"/>
    <property type="match status" value="1"/>
</dbReference>
<dbReference type="InterPro" id="IPR029044">
    <property type="entry name" value="Nucleotide-diphossugar_trans"/>
</dbReference>
<evidence type="ECO:0000259" key="1">
    <source>
        <dbReference type="Pfam" id="PF00535"/>
    </source>
</evidence>
<dbReference type="EMBL" id="BAAAUT010000100">
    <property type="protein sequence ID" value="GAA3166580.1"/>
    <property type="molecule type" value="Genomic_DNA"/>
</dbReference>
<dbReference type="CDD" id="cd00761">
    <property type="entry name" value="Glyco_tranf_GTA_type"/>
    <property type="match status" value="1"/>
</dbReference>
<protein>
    <recommendedName>
        <fullName evidence="1">Glycosyltransferase 2-like domain-containing protein</fullName>
    </recommendedName>
</protein>
<evidence type="ECO:0000313" key="2">
    <source>
        <dbReference type="EMBL" id="GAA3166580.1"/>
    </source>
</evidence>
<evidence type="ECO:0000313" key="3">
    <source>
        <dbReference type="Proteomes" id="UP001500320"/>
    </source>
</evidence>
<feature type="domain" description="Glycosyltransferase 2-like" evidence="1">
    <location>
        <begin position="434"/>
        <end position="543"/>
    </location>
</feature>
<accession>A0ABP6P3Q5</accession>
<dbReference type="Proteomes" id="UP001500320">
    <property type="component" value="Unassembled WGS sequence"/>
</dbReference>
<proteinExistence type="predicted"/>
<dbReference type="SUPFAM" id="SSF53448">
    <property type="entry name" value="Nucleotide-diphospho-sugar transferases"/>
    <property type="match status" value="1"/>
</dbReference>